<gene>
    <name evidence="16" type="ORF">PVT01_120026200</name>
</gene>
<dbReference type="PROSITE" id="PS00729">
    <property type="entry name" value="AP_NUCLEASE_F2_1"/>
    <property type="match status" value="1"/>
</dbReference>
<protein>
    <submittedName>
        <fullName evidence="16">Apurinic/apyrimidinic endonuclease Apn1, putative</fullName>
        <ecNumber evidence="16">4.2.99.18</ecNumber>
    </submittedName>
</protein>
<evidence type="ECO:0000256" key="9">
    <source>
        <dbReference type="ARBA" id="ARBA00023128"/>
    </source>
</evidence>
<dbReference type="GO" id="GO:0140078">
    <property type="term" value="F:class I DNA-(apurinic or apyrimidinic site) endonuclease activity"/>
    <property type="evidence" value="ECO:0007669"/>
    <property type="project" value="UniProtKB-EC"/>
</dbReference>
<dbReference type="NCBIfam" id="TIGR00587">
    <property type="entry name" value="nfo"/>
    <property type="match status" value="1"/>
</dbReference>
<sequence length="492" mass="55047">MFVFPPSLLWMLLANALRGIKKQQNAVNRLGFVPPWGKGSLEKFPRGGANRRVGGILEGVGTPQRRFLFRLNVFKAKGDPQGKPYYPVELLQRGPSQGMKGTKGEKKTVKQEGAKQEEEEKKDGAPTSKKKINKKEKNNAVKKEQAEGKKTKKEKKNSAKTGETPKGRDKPVAVYPPIPKSLDDRWNDFRTIEKYTEITNVYLGAHISAGGGVQNAPTNCFNVAGQAFALFLKNQRKWESPSLSPESIKQFEQNCKAYKLDAKYILPHGSYLINLANPDGEKREKSYLSFLDDVRRCEQLNIPLYNFHPGSTTGMCSLEEGIKNVADCINRVHKETSNVVIVLENSAGQKNSVGSKFEDLKNIISLIEDKSRIGVCLDTCHTFAAGYDIRSYNGFDLVMKQFDEIIDASYLKAVHLNDSKSELGSGLDRHENIGKGKLSLETFKYVMTARYFKNIPIILETPDVANDESVYKYEIRFLYEMVVNNPSGGAAT</sequence>
<keyword evidence="8" id="KW-0862">Zinc</keyword>
<name>A0A1G4H177_PLAVI</name>
<dbReference type="GO" id="GO:0006284">
    <property type="term" value="P:base-excision repair"/>
    <property type="evidence" value="ECO:0007669"/>
    <property type="project" value="TreeGrafter"/>
</dbReference>
<dbReference type="PANTHER" id="PTHR21445">
    <property type="entry name" value="ENDONUCLEASE IV ENDODEOXYRIBONUCLEASE IV"/>
    <property type="match status" value="1"/>
</dbReference>
<feature type="signal peptide" evidence="14">
    <location>
        <begin position="1"/>
        <end position="16"/>
    </location>
</feature>
<organism evidence="16 17">
    <name type="scientific">Plasmodium vivax</name>
    <name type="common">malaria parasite P. vivax</name>
    <dbReference type="NCBI Taxonomy" id="5855"/>
    <lineage>
        <taxon>Eukaryota</taxon>
        <taxon>Sar</taxon>
        <taxon>Alveolata</taxon>
        <taxon>Apicomplexa</taxon>
        <taxon>Aconoidasida</taxon>
        <taxon>Haemosporida</taxon>
        <taxon>Plasmodiidae</taxon>
        <taxon>Plasmodium</taxon>
        <taxon>Plasmodium (Plasmodium)</taxon>
    </lineage>
</organism>
<dbReference type="VEuPathDB" id="PlasmoDB:PVPAM_120026700"/>
<dbReference type="GO" id="GO:0008270">
    <property type="term" value="F:zinc ion binding"/>
    <property type="evidence" value="ECO:0007669"/>
    <property type="project" value="InterPro"/>
</dbReference>
<dbReference type="Pfam" id="PF01261">
    <property type="entry name" value="AP_endonuc_2"/>
    <property type="match status" value="1"/>
</dbReference>
<evidence type="ECO:0000256" key="3">
    <source>
        <dbReference type="ARBA" id="ARBA00004173"/>
    </source>
</evidence>
<dbReference type="SUPFAM" id="SSF51658">
    <property type="entry name" value="Xylose isomerase-like"/>
    <property type="match status" value="1"/>
</dbReference>
<dbReference type="InterPro" id="IPR001719">
    <property type="entry name" value="AP_endonuc_2"/>
</dbReference>
<dbReference type="VEuPathDB" id="PlasmoDB:PVX_082560"/>
<evidence type="ECO:0000256" key="7">
    <source>
        <dbReference type="ARBA" id="ARBA00022801"/>
    </source>
</evidence>
<dbReference type="InterPro" id="IPR013022">
    <property type="entry name" value="Xyl_isomerase-like_TIM-brl"/>
</dbReference>
<dbReference type="GO" id="GO:0005634">
    <property type="term" value="C:nucleus"/>
    <property type="evidence" value="ECO:0007669"/>
    <property type="project" value="TreeGrafter"/>
</dbReference>
<feature type="region of interest" description="Disordered" evidence="13">
    <location>
        <begin position="82"/>
        <end position="178"/>
    </location>
</feature>
<evidence type="ECO:0000256" key="4">
    <source>
        <dbReference type="ARBA" id="ARBA00005340"/>
    </source>
</evidence>
<feature type="compositionally biased region" description="Basic and acidic residues" evidence="13">
    <location>
        <begin position="102"/>
        <end position="124"/>
    </location>
</feature>
<evidence type="ECO:0000256" key="12">
    <source>
        <dbReference type="ARBA" id="ARBA00054483"/>
    </source>
</evidence>
<dbReference type="GO" id="GO:0003677">
    <property type="term" value="F:DNA binding"/>
    <property type="evidence" value="ECO:0007669"/>
    <property type="project" value="InterPro"/>
</dbReference>
<dbReference type="VEuPathDB" id="PlasmoDB:PVW1_120036500"/>
<dbReference type="NCBIfam" id="NF002199">
    <property type="entry name" value="PRK01060.1-4"/>
    <property type="match status" value="1"/>
</dbReference>
<feature type="domain" description="Xylose isomerase-like TIM barrel" evidence="15">
    <location>
        <begin position="226"/>
        <end position="480"/>
    </location>
</feature>
<dbReference type="PANTHER" id="PTHR21445:SF0">
    <property type="entry name" value="APURINIC-APYRIMIDINIC ENDONUCLEASE"/>
    <property type="match status" value="1"/>
</dbReference>
<comment type="cofactor">
    <cofactor evidence="1">
        <name>Mn(2+)</name>
        <dbReference type="ChEBI" id="CHEBI:29035"/>
    </cofactor>
</comment>
<keyword evidence="16" id="KW-0255">Endonuclease</keyword>
<comment type="cofactor">
    <cofactor evidence="2">
        <name>Zn(2+)</name>
        <dbReference type="ChEBI" id="CHEBI:29105"/>
    </cofactor>
</comment>
<dbReference type="CDD" id="cd00019">
    <property type="entry name" value="AP2Ec"/>
    <property type="match status" value="1"/>
</dbReference>
<dbReference type="EC" id="4.2.99.18" evidence="16"/>
<reference evidence="16 17" key="1">
    <citation type="submission" date="2016-07" db="EMBL/GenBank/DDBJ databases">
        <authorList>
            <consortium name="Pathogen Informatics"/>
        </authorList>
    </citation>
    <scope>NUCLEOTIDE SEQUENCE [LARGE SCALE GENOMIC DNA]</scope>
</reference>
<accession>A0A1G4H177</accession>
<evidence type="ECO:0000313" key="17">
    <source>
        <dbReference type="Proteomes" id="UP000196402"/>
    </source>
</evidence>
<dbReference type="AlphaFoldDB" id="A0A1G4H177"/>
<keyword evidence="11" id="KW-0464">Manganese</keyword>
<evidence type="ECO:0000256" key="13">
    <source>
        <dbReference type="SAM" id="MobiDB-lite"/>
    </source>
</evidence>
<keyword evidence="9" id="KW-0496">Mitochondrion</keyword>
<keyword evidence="5" id="KW-0479">Metal-binding</keyword>
<keyword evidence="16" id="KW-0456">Lyase</keyword>
<evidence type="ECO:0000313" key="16">
    <source>
        <dbReference type="EMBL" id="SCO68600.1"/>
    </source>
</evidence>
<dbReference type="GO" id="GO:0005739">
    <property type="term" value="C:mitochondrion"/>
    <property type="evidence" value="ECO:0007669"/>
    <property type="project" value="UniProtKB-SubCell"/>
</dbReference>
<comment type="subcellular location">
    <subcellularLocation>
        <location evidence="3">Mitochondrion</location>
    </subcellularLocation>
</comment>
<dbReference type="GO" id="GO:0008081">
    <property type="term" value="F:phosphoric diester hydrolase activity"/>
    <property type="evidence" value="ECO:0007669"/>
    <property type="project" value="TreeGrafter"/>
</dbReference>
<evidence type="ECO:0000256" key="2">
    <source>
        <dbReference type="ARBA" id="ARBA00001947"/>
    </source>
</evidence>
<evidence type="ECO:0000256" key="14">
    <source>
        <dbReference type="SAM" id="SignalP"/>
    </source>
</evidence>
<feature type="compositionally biased region" description="Basic and acidic residues" evidence="13">
    <location>
        <begin position="135"/>
        <end position="149"/>
    </location>
</feature>
<dbReference type="Proteomes" id="UP000196402">
    <property type="component" value="Chromosome 12"/>
</dbReference>
<dbReference type="InterPro" id="IPR018246">
    <property type="entry name" value="AP_endonuc_F2_Zn_BS"/>
</dbReference>
<evidence type="ECO:0000259" key="15">
    <source>
        <dbReference type="Pfam" id="PF01261"/>
    </source>
</evidence>
<evidence type="ECO:0000256" key="11">
    <source>
        <dbReference type="ARBA" id="ARBA00023211"/>
    </source>
</evidence>
<dbReference type="VEuPathDB" id="PlasmoDB:PVP01_1222100"/>
<dbReference type="FunFam" id="3.20.20.150:FF:000001">
    <property type="entry name" value="Probable endonuclease 4"/>
    <property type="match status" value="1"/>
</dbReference>
<evidence type="ECO:0000256" key="6">
    <source>
        <dbReference type="ARBA" id="ARBA00022763"/>
    </source>
</evidence>
<comment type="similarity">
    <text evidence="4">Belongs to the AP endonuclease 2 family.</text>
</comment>
<comment type="function">
    <text evidence="12">Plays a role in mitochondrial DNA base excision repair (BER) pathway induced by oxidative stress. Has apurinic/apyrimidinic (AP) endonuclease activity towards double-stranded DNA (dsDNA) with a preference for C as opposite base. Has 3'-phosphatase activity; removes 3'-phosphate from blunt-end, recessed, and gapped DNA templates and thus, removes 3'-blocks for DNA polymerase activity during BER. Lacks 3'-5' exonuclease activity and does not cleave damaged bases by nucleotide incision repair (NIR).</text>
</comment>
<evidence type="ECO:0000256" key="5">
    <source>
        <dbReference type="ARBA" id="ARBA00022723"/>
    </source>
</evidence>
<evidence type="ECO:0000256" key="1">
    <source>
        <dbReference type="ARBA" id="ARBA00001936"/>
    </source>
</evidence>
<dbReference type="InterPro" id="IPR036237">
    <property type="entry name" value="Xyl_isomerase-like_sf"/>
</dbReference>
<dbReference type="EMBL" id="LT615250">
    <property type="protein sequence ID" value="SCO68600.1"/>
    <property type="molecule type" value="Genomic_DNA"/>
</dbReference>
<keyword evidence="6" id="KW-0227">DNA damage</keyword>
<dbReference type="PROSITE" id="PS51432">
    <property type="entry name" value="AP_NUCLEASE_F2_4"/>
    <property type="match status" value="1"/>
</dbReference>
<keyword evidence="10" id="KW-0234">DNA repair</keyword>
<evidence type="ECO:0000256" key="10">
    <source>
        <dbReference type="ARBA" id="ARBA00023204"/>
    </source>
</evidence>
<keyword evidence="16" id="KW-0540">Nuclease</keyword>
<dbReference type="SMART" id="SM00518">
    <property type="entry name" value="AP2Ec"/>
    <property type="match status" value="1"/>
</dbReference>
<proteinExistence type="inferred from homology"/>
<dbReference type="PROSITE" id="PS00731">
    <property type="entry name" value="AP_NUCLEASE_F2_3"/>
    <property type="match status" value="1"/>
</dbReference>
<keyword evidence="7" id="KW-0378">Hydrolase</keyword>
<dbReference type="eggNOG" id="KOG3997">
    <property type="taxonomic scope" value="Eukaryota"/>
</dbReference>
<keyword evidence="14" id="KW-0732">Signal</keyword>
<feature type="chain" id="PRO_5009234420" evidence="14">
    <location>
        <begin position="17"/>
        <end position="492"/>
    </location>
</feature>
<dbReference type="HAMAP" id="MF_00152">
    <property type="entry name" value="Nfo"/>
    <property type="match status" value="1"/>
</dbReference>
<evidence type="ECO:0000256" key="8">
    <source>
        <dbReference type="ARBA" id="ARBA00022833"/>
    </source>
</evidence>
<dbReference type="Gene3D" id="3.20.20.150">
    <property type="entry name" value="Divalent-metal-dependent TIM barrel enzymes"/>
    <property type="match status" value="1"/>
</dbReference>
<dbReference type="PROSITE" id="PS00730">
    <property type="entry name" value="AP_NUCLEASE_F2_2"/>
    <property type="match status" value="1"/>
</dbReference>